<dbReference type="InterPro" id="IPR011047">
    <property type="entry name" value="Quinoprotein_ADH-like_sf"/>
</dbReference>
<dbReference type="EMBL" id="FRCS01000021">
    <property type="protein sequence ID" value="SHN47168.1"/>
    <property type="molecule type" value="Genomic_DNA"/>
</dbReference>
<dbReference type="InterPro" id="IPR002372">
    <property type="entry name" value="PQQ_rpt_dom"/>
</dbReference>
<feature type="chain" id="PRO_5039207393" evidence="1">
    <location>
        <begin position="30"/>
        <end position="391"/>
    </location>
</feature>
<sequence length="391" mass="42336">MRNRRRFRFAVPVCLAVAGMLLLSGDAASRLRFGPAVLVAVVEGSENPGVLIGRSFAYVDESGVVAVDAVTGERRWTVRESDLRAGGPVNFADLVLGAPGTAPTVYAAAFVLLPGPQRRDAVHLLALDPATGARRWSTRVDVPPGSTGHAVTLVGVDDDTLVFRQNRADGPITYAVDTRNHRLRWAVRGVEAMLVDGPVVLAKIDAPEGRSQVVGLRTSDGTRLWSDGPQGHSLQVESLGNGLIYVHGDWFDEDYFVSFLRAATGASVRSMDIDDRLDQCVFDQRETIVCATHDETAPEYALAVGYDVETFQARWRATGTRAPLITMAWNGALYGTREKRSVVLDGRSGQIVDVLGFEPVLMNRYAAVADDPDHPRVLLHPVIGRGRDAGN</sequence>
<gene>
    <name evidence="3" type="ORF">SAMN05443668_12116</name>
</gene>
<reference evidence="3 4" key="1">
    <citation type="submission" date="2016-11" db="EMBL/GenBank/DDBJ databases">
        <authorList>
            <person name="Jaros S."/>
            <person name="Januszkiewicz K."/>
            <person name="Wedrychowicz H."/>
        </authorList>
    </citation>
    <scope>NUCLEOTIDE SEQUENCE [LARGE SCALE GENOMIC DNA]</scope>
    <source>
        <strain evidence="3 4">DSM 46144</strain>
    </source>
</reference>
<feature type="domain" description="Pyrrolo-quinoline quinone repeat" evidence="2">
    <location>
        <begin position="124"/>
        <end position="238"/>
    </location>
</feature>
<feature type="signal peptide" evidence="1">
    <location>
        <begin position="1"/>
        <end position="29"/>
    </location>
</feature>
<evidence type="ECO:0000256" key="1">
    <source>
        <dbReference type="SAM" id="SignalP"/>
    </source>
</evidence>
<dbReference type="Proteomes" id="UP000184440">
    <property type="component" value="Unassembled WGS sequence"/>
</dbReference>
<dbReference type="AlphaFoldDB" id="A0A1M7RM55"/>
<evidence type="ECO:0000259" key="2">
    <source>
        <dbReference type="Pfam" id="PF13360"/>
    </source>
</evidence>
<evidence type="ECO:0000313" key="3">
    <source>
        <dbReference type="EMBL" id="SHN47168.1"/>
    </source>
</evidence>
<proteinExistence type="predicted"/>
<dbReference type="InterPro" id="IPR015943">
    <property type="entry name" value="WD40/YVTN_repeat-like_dom_sf"/>
</dbReference>
<protein>
    <submittedName>
        <fullName evidence="3">PQQ-like domain-containing protein</fullName>
    </submittedName>
</protein>
<dbReference type="STRING" id="134849.SAMN05443668_12116"/>
<keyword evidence="1" id="KW-0732">Signal</keyword>
<accession>A0A1M7RM55</accession>
<dbReference type="PANTHER" id="PTHR34512">
    <property type="entry name" value="CELL SURFACE PROTEIN"/>
    <property type="match status" value="1"/>
</dbReference>
<evidence type="ECO:0000313" key="4">
    <source>
        <dbReference type="Proteomes" id="UP000184440"/>
    </source>
</evidence>
<dbReference type="Pfam" id="PF13360">
    <property type="entry name" value="PQQ_2"/>
    <property type="match status" value="1"/>
</dbReference>
<keyword evidence="4" id="KW-1185">Reference proteome</keyword>
<dbReference type="SUPFAM" id="SSF50998">
    <property type="entry name" value="Quinoprotein alcohol dehydrogenase-like"/>
    <property type="match status" value="1"/>
</dbReference>
<dbReference type="PANTHER" id="PTHR34512:SF30">
    <property type="entry name" value="OUTER MEMBRANE PROTEIN ASSEMBLY FACTOR BAMB"/>
    <property type="match status" value="1"/>
</dbReference>
<dbReference type="Gene3D" id="2.130.10.10">
    <property type="entry name" value="YVTN repeat-like/Quinoprotein amine dehydrogenase"/>
    <property type="match status" value="1"/>
</dbReference>
<organism evidence="3 4">
    <name type="scientific">Cryptosporangium aurantiacum</name>
    <dbReference type="NCBI Taxonomy" id="134849"/>
    <lineage>
        <taxon>Bacteria</taxon>
        <taxon>Bacillati</taxon>
        <taxon>Actinomycetota</taxon>
        <taxon>Actinomycetes</taxon>
        <taxon>Cryptosporangiales</taxon>
        <taxon>Cryptosporangiaceae</taxon>
        <taxon>Cryptosporangium</taxon>
    </lineage>
</organism>
<name>A0A1M7RM55_9ACTN</name>